<comment type="subcellular location">
    <subcellularLocation>
        <location evidence="4">Secreted</location>
    </subcellularLocation>
</comment>
<reference evidence="6" key="1">
    <citation type="submission" date="2025-08" db="UniProtKB">
        <authorList>
            <consortium name="Ensembl"/>
        </authorList>
    </citation>
    <scope>IDENTIFICATION</scope>
</reference>
<accession>A0A8C5CNS7</accession>
<sequence length="241" mass="26881">MRIHHICPPDSVCVCVCVCRSVNMKLILSMFVAAFLLSDVEGRSLMFPMQTSSSFVELTPAKPLSLDAFTLCLRFATELHLPRQVILFSYRTQLVDELNLWREADGRLSLILGEKAIVSFVVPELGPLENHVCVAWELKTSRTTLYLNGRSTVSQRLQMGHGLRPGGRVILGQDADALLGNFDADESFVGEIFEVNMWDRVLPPNAIQQLSTGKFFSSANVIDWATVKLKGYGNVVEFQES</sequence>
<keyword evidence="2 4" id="KW-0106">Calcium</keyword>
<dbReference type="PRINTS" id="PR00895">
    <property type="entry name" value="PENTAXIN"/>
</dbReference>
<protein>
    <recommendedName>
        <fullName evidence="4">Pentraxin family member</fullName>
    </recommendedName>
</protein>
<dbReference type="GeneTree" id="ENSGT01100000263515"/>
<evidence type="ECO:0000256" key="2">
    <source>
        <dbReference type="ARBA" id="ARBA00022837"/>
    </source>
</evidence>
<evidence type="ECO:0000256" key="1">
    <source>
        <dbReference type="ARBA" id="ARBA00022723"/>
    </source>
</evidence>
<dbReference type="Pfam" id="PF00354">
    <property type="entry name" value="Pentaxin"/>
    <property type="match status" value="1"/>
</dbReference>
<dbReference type="GO" id="GO:0005576">
    <property type="term" value="C:extracellular region"/>
    <property type="evidence" value="ECO:0007669"/>
    <property type="project" value="UniProtKB-SubCell"/>
</dbReference>
<dbReference type="SMART" id="SM00159">
    <property type="entry name" value="PTX"/>
    <property type="match status" value="1"/>
</dbReference>
<dbReference type="PROSITE" id="PS51828">
    <property type="entry name" value="PTX_2"/>
    <property type="match status" value="1"/>
</dbReference>
<dbReference type="InterPro" id="IPR001759">
    <property type="entry name" value="PTX_dom"/>
</dbReference>
<keyword evidence="1 4" id="KW-0479">Metal-binding</keyword>
<comment type="caution">
    <text evidence="3">Lacks conserved residue(s) required for the propagation of feature annotation.</text>
</comment>
<comment type="subunit">
    <text evidence="4">Homopentamer. Pentaxin (or pentraxin) have a discoid arrangement of 5 non-covalently bound subunits.</text>
</comment>
<proteinExistence type="inferred from homology"/>
<evidence type="ECO:0000256" key="4">
    <source>
        <dbReference type="RuleBase" id="RU362112"/>
    </source>
</evidence>
<name>A0A8C5CNS7_GADMO</name>
<evidence type="ECO:0000256" key="3">
    <source>
        <dbReference type="PROSITE-ProRule" id="PRU01172"/>
    </source>
</evidence>
<dbReference type="Gene3D" id="2.60.120.200">
    <property type="match status" value="1"/>
</dbReference>
<evidence type="ECO:0000313" key="7">
    <source>
        <dbReference type="Proteomes" id="UP000694546"/>
    </source>
</evidence>
<evidence type="ECO:0000313" key="6">
    <source>
        <dbReference type="Ensembl" id="ENSGMOP00000063002.1"/>
    </source>
</evidence>
<dbReference type="SUPFAM" id="SSF49899">
    <property type="entry name" value="Concanavalin A-like lectins/glucanases"/>
    <property type="match status" value="1"/>
</dbReference>
<comment type="similarity">
    <text evidence="4">Belongs to the pentraxin family.</text>
</comment>
<dbReference type="Proteomes" id="UP000694546">
    <property type="component" value="Chromosome 22"/>
</dbReference>
<organism evidence="6 7">
    <name type="scientific">Gadus morhua</name>
    <name type="common">Atlantic cod</name>
    <dbReference type="NCBI Taxonomy" id="8049"/>
    <lineage>
        <taxon>Eukaryota</taxon>
        <taxon>Metazoa</taxon>
        <taxon>Chordata</taxon>
        <taxon>Craniata</taxon>
        <taxon>Vertebrata</taxon>
        <taxon>Euteleostomi</taxon>
        <taxon>Actinopterygii</taxon>
        <taxon>Neopterygii</taxon>
        <taxon>Teleostei</taxon>
        <taxon>Neoteleostei</taxon>
        <taxon>Acanthomorphata</taxon>
        <taxon>Zeiogadaria</taxon>
        <taxon>Gadariae</taxon>
        <taxon>Gadiformes</taxon>
        <taxon>Gadoidei</taxon>
        <taxon>Gadidae</taxon>
        <taxon>Gadus</taxon>
    </lineage>
</organism>
<dbReference type="AlphaFoldDB" id="A0A8C5CNS7"/>
<gene>
    <name evidence="6" type="primary">LOC115535833</name>
</gene>
<dbReference type="PANTHER" id="PTHR45869">
    <property type="entry name" value="C-REACTIVE PROTEIN-RELATED"/>
    <property type="match status" value="1"/>
</dbReference>
<dbReference type="InterPro" id="IPR013320">
    <property type="entry name" value="ConA-like_dom_sf"/>
</dbReference>
<feature type="domain" description="Pentraxin (PTX)" evidence="5">
    <location>
        <begin position="41"/>
        <end position="241"/>
    </location>
</feature>
<dbReference type="PANTHER" id="PTHR45869:SF2">
    <property type="entry name" value="C-REACTIVE PROTEIN-RELATED"/>
    <property type="match status" value="1"/>
</dbReference>
<dbReference type="Ensembl" id="ENSGMOT00000065825.1">
    <property type="protein sequence ID" value="ENSGMOP00000063002.1"/>
    <property type="gene ID" value="ENSGMOG00000005608.2"/>
</dbReference>
<evidence type="ECO:0000259" key="5">
    <source>
        <dbReference type="PROSITE" id="PS51828"/>
    </source>
</evidence>
<comment type="cofactor">
    <cofactor evidence="4">
        <name>Ca(2+)</name>
        <dbReference type="ChEBI" id="CHEBI:29108"/>
    </cofactor>
    <text evidence="4">Binds 2 calcium ions per subunit.</text>
</comment>
<dbReference type="GO" id="GO:0046872">
    <property type="term" value="F:metal ion binding"/>
    <property type="evidence" value="ECO:0007669"/>
    <property type="project" value="UniProtKB-KW"/>
</dbReference>
<keyword evidence="7" id="KW-1185">Reference proteome</keyword>
<dbReference type="InterPro" id="IPR051005">
    <property type="entry name" value="Pentraxin_domain"/>
</dbReference>
<reference evidence="6" key="2">
    <citation type="submission" date="2025-09" db="UniProtKB">
        <authorList>
            <consortium name="Ensembl"/>
        </authorList>
    </citation>
    <scope>IDENTIFICATION</scope>
</reference>